<evidence type="ECO:0000256" key="6">
    <source>
        <dbReference type="RuleBase" id="RU362125"/>
    </source>
</evidence>
<dbReference type="InterPro" id="IPR037069">
    <property type="entry name" value="AcylCoA_DH/ox_N_sf"/>
</dbReference>
<dbReference type="FunFam" id="1.20.140.10:FF:000001">
    <property type="entry name" value="Acyl-CoA dehydrogenase"/>
    <property type="match status" value="1"/>
</dbReference>
<keyword evidence="11" id="KW-1185">Reference proteome</keyword>
<protein>
    <submittedName>
        <fullName evidence="10">Acyl-CoA dehydrogenase family protein</fullName>
    </submittedName>
</protein>
<organism evidence="10 11">
    <name type="scientific">Gimibacter soli</name>
    <dbReference type="NCBI Taxonomy" id="3024400"/>
    <lineage>
        <taxon>Bacteria</taxon>
        <taxon>Pseudomonadati</taxon>
        <taxon>Pseudomonadota</taxon>
        <taxon>Alphaproteobacteria</taxon>
        <taxon>Kordiimonadales</taxon>
        <taxon>Temperatibacteraceae</taxon>
        <taxon>Gimibacter</taxon>
    </lineage>
</organism>
<proteinExistence type="inferred from homology"/>
<reference evidence="10" key="1">
    <citation type="submission" date="2023-01" db="EMBL/GenBank/DDBJ databases">
        <title>The genome sequence of Kordiimonadaceae bacterium 6D33.</title>
        <authorList>
            <person name="Liu Y."/>
        </authorList>
    </citation>
    <scope>NUCLEOTIDE SEQUENCE</scope>
    <source>
        <strain evidence="10">6D33</strain>
    </source>
</reference>
<comment type="cofactor">
    <cofactor evidence="1 6">
        <name>FAD</name>
        <dbReference type="ChEBI" id="CHEBI:57692"/>
    </cofactor>
</comment>
<dbReference type="PANTHER" id="PTHR43884">
    <property type="entry name" value="ACYL-COA DEHYDROGENASE"/>
    <property type="match status" value="1"/>
</dbReference>
<dbReference type="PANTHER" id="PTHR43884:SF12">
    <property type="entry name" value="ISOVALERYL-COA DEHYDROGENASE, MITOCHONDRIAL-RELATED"/>
    <property type="match status" value="1"/>
</dbReference>
<dbReference type="InterPro" id="IPR006089">
    <property type="entry name" value="Acyl-CoA_DH_CS"/>
</dbReference>
<dbReference type="Gene3D" id="1.10.540.10">
    <property type="entry name" value="Acyl-CoA dehydrogenase/oxidase, N-terminal domain"/>
    <property type="match status" value="1"/>
</dbReference>
<dbReference type="InterPro" id="IPR046373">
    <property type="entry name" value="Acyl-CoA_Oxase/DH_mid-dom_sf"/>
</dbReference>
<keyword evidence="5 6" id="KW-0560">Oxidoreductase</keyword>
<dbReference type="PROSITE" id="PS00072">
    <property type="entry name" value="ACYL_COA_DH_1"/>
    <property type="match status" value="1"/>
</dbReference>
<gene>
    <name evidence="10" type="ORF">PH603_07915</name>
</gene>
<dbReference type="EMBL" id="CP116805">
    <property type="protein sequence ID" value="WCL55679.1"/>
    <property type="molecule type" value="Genomic_DNA"/>
</dbReference>
<dbReference type="Pfam" id="PF00441">
    <property type="entry name" value="Acyl-CoA_dh_1"/>
    <property type="match status" value="1"/>
</dbReference>
<feature type="domain" description="Acyl-CoA dehydrogenase/oxidase C-terminal" evidence="7">
    <location>
        <begin position="239"/>
        <end position="387"/>
    </location>
</feature>
<feature type="domain" description="Acyl-CoA oxidase/dehydrogenase middle" evidence="8">
    <location>
        <begin position="130"/>
        <end position="226"/>
    </location>
</feature>
<evidence type="ECO:0000313" key="10">
    <source>
        <dbReference type="EMBL" id="WCL55679.1"/>
    </source>
</evidence>
<evidence type="ECO:0000256" key="3">
    <source>
        <dbReference type="ARBA" id="ARBA00022630"/>
    </source>
</evidence>
<feature type="domain" description="Acyl-CoA dehydrogenase/oxidase N-terminal" evidence="9">
    <location>
        <begin position="15"/>
        <end position="126"/>
    </location>
</feature>
<dbReference type="Gene3D" id="2.40.110.10">
    <property type="entry name" value="Butyryl-CoA Dehydrogenase, subunit A, domain 2"/>
    <property type="match status" value="1"/>
</dbReference>
<dbReference type="InterPro" id="IPR009075">
    <property type="entry name" value="AcylCo_DH/oxidase_C"/>
</dbReference>
<dbReference type="RefSeq" id="WP_289505536.1">
    <property type="nucleotide sequence ID" value="NZ_CP116805.1"/>
</dbReference>
<dbReference type="GO" id="GO:0003995">
    <property type="term" value="F:acyl-CoA dehydrogenase activity"/>
    <property type="evidence" value="ECO:0007669"/>
    <property type="project" value="InterPro"/>
</dbReference>
<evidence type="ECO:0000256" key="4">
    <source>
        <dbReference type="ARBA" id="ARBA00022827"/>
    </source>
</evidence>
<dbReference type="PIRSF" id="PIRSF016578">
    <property type="entry name" value="HsaA"/>
    <property type="match status" value="1"/>
</dbReference>
<dbReference type="GO" id="GO:0050660">
    <property type="term" value="F:flavin adenine dinucleotide binding"/>
    <property type="evidence" value="ECO:0007669"/>
    <property type="project" value="InterPro"/>
</dbReference>
<dbReference type="InterPro" id="IPR009100">
    <property type="entry name" value="AcylCoA_DH/oxidase_NM_dom_sf"/>
</dbReference>
<dbReference type="InterPro" id="IPR013786">
    <property type="entry name" value="AcylCoA_DH/ox_N"/>
</dbReference>
<keyword evidence="4 6" id="KW-0274">FAD</keyword>
<evidence type="ECO:0000259" key="8">
    <source>
        <dbReference type="Pfam" id="PF02770"/>
    </source>
</evidence>
<dbReference type="InterPro" id="IPR036250">
    <property type="entry name" value="AcylCo_DH-like_C"/>
</dbReference>
<evidence type="ECO:0000256" key="2">
    <source>
        <dbReference type="ARBA" id="ARBA00009347"/>
    </source>
</evidence>
<dbReference type="AlphaFoldDB" id="A0AAF0BLN0"/>
<comment type="similarity">
    <text evidence="2 6">Belongs to the acyl-CoA dehydrogenase family.</text>
</comment>
<dbReference type="SUPFAM" id="SSF47203">
    <property type="entry name" value="Acyl-CoA dehydrogenase C-terminal domain-like"/>
    <property type="match status" value="1"/>
</dbReference>
<dbReference type="FunFam" id="2.40.110.10:FF:000002">
    <property type="entry name" value="Acyl-CoA dehydrogenase fadE12"/>
    <property type="match status" value="1"/>
</dbReference>
<dbReference type="PROSITE" id="PS00073">
    <property type="entry name" value="ACYL_COA_DH_2"/>
    <property type="match status" value="1"/>
</dbReference>
<name>A0AAF0BLN0_9PROT</name>
<dbReference type="Pfam" id="PF02771">
    <property type="entry name" value="Acyl-CoA_dh_N"/>
    <property type="match status" value="1"/>
</dbReference>
<evidence type="ECO:0000259" key="9">
    <source>
        <dbReference type="Pfam" id="PF02771"/>
    </source>
</evidence>
<sequence>MSVLGIPDPEFMQDEEISMYRDAVGKFLDRHAPEKRIEKWREDGQVEREFWREAGEAGLLGVSVPTEYGGHGGDFRHDIVVVDQVARRGIEGFAASLHNVIITPYIQTHGTEEQKKRWLPRLVSGELVSAIAMSEPGAGSDLQSIRTTAIKEGNGYRLNGSKTFISNGQIADLIVVVAKTDPSQGAKGTSLLVIETDGLEGFSRGKKLDKIGLDAQDTSELFFNNVFVPADNLLGGVEGRGFYQLMAELPRERLIIAIGSVIVMEKAIETTLDYVKNRKAFGQTVFDFQNTQFKLAECKAKATVAKVFINDCVNKVLKRELDVTTASIAKMWSTETEWEIVDTCLQLHGGYGYINEYPIAKMFRNSRVQRIYGGSTEIMKLLIARSL</sequence>
<dbReference type="Proteomes" id="UP001217500">
    <property type="component" value="Chromosome"/>
</dbReference>
<dbReference type="InterPro" id="IPR006091">
    <property type="entry name" value="Acyl-CoA_Oxase/DH_mid-dom"/>
</dbReference>
<evidence type="ECO:0000256" key="1">
    <source>
        <dbReference type="ARBA" id="ARBA00001974"/>
    </source>
</evidence>
<evidence type="ECO:0000259" key="7">
    <source>
        <dbReference type="Pfam" id="PF00441"/>
    </source>
</evidence>
<evidence type="ECO:0000313" key="11">
    <source>
        <dbReference type="Proteomes" id="UP001217500"/>
    </source>
</evidence>
<keyword evidence="3 6" id="KW-0285">Flavoprotein</keyword>
<dbReference type="KEGG" id="gso:PH603_07915"/>
<evidence type="ECO:0000256" key="5">
    <source>
        <dbReference type="ARBA" id="ARBA00023002"/>
    </source>
</evidence>
<accession>A0AAF0BLN0</accession>
<dbReference type="Pfam" id="PF02770">
    <property type="entry name" value="Acyl-CoA_dh_M"/>
    <property type="match status" value="1"/>
</dbReference>
<dbReference type="SUPFAM" id="SSF56645">
    <property type="entry name" value="Acyl-CoA dehydrogenase NM domain-like"/>
    <property type="match status" value="1"/>
</dbReference>
<dbReference type="Gene3D" id="1.20.140.10">
    <property type="entry name" value="Butyryl-CoA Dehydrogenase, subunit A, domain 3"/>
    <property type="match status" value="1"/>
</dbReference>